<feature type="compositionally biased region" description="Low complexity" evidence="1">
    <location>
        <begin position="115"/>
        <end position="127"/>
    </location>
</feature>
<protein>
    <submittedName>
        <fullName evidence="2">Uncharacterized protein</fullName>
    </submittedName>
</protein>
<gene>
    <name evidence="2" type="ORF">P154DRAFT_580514</name>
</gene>
<dbReference type="Proteomes" id="UP000799779">
    <property type="component" value="Unassembled WGS sequence"/>
</dbReference>
<proteinExistence type="predicted"/>
<evidence type="ECO:0000313" key="3">
    <source>
        <dbReference type="Proteomes" id="UP000799779"/>
    </source>
</evidence>
<evidence type="ECO:0000313" key="2">
    <source>
        <dbReference type="EMBL" id="KAF1995809.1"/>
    </source>
</evidence>
<evidence type="ECO:0000256" key="1">
    <source>
        <dbReference type="SAM" id="MobiDB-lite"/>
    </source>
</evidence>
<keyword evidence="3" id="KW-1185">Reference proteome</keyword>
<sequence length="134" mass="14273">MVFWFDSIDTPAGPISAQPPRSHPGCARPPTPIRLPFCSRCDISPRPSARLDYRCPLRKALRCVPLGSSPPWSARRAADSKAPGVPPQRPILTCLESSQRGQNHAEVASRQGGCSHASSSNLALAANVGRTPPA</sequence>
<feature type="region of interest" description="Disordered" evidence="1">
    <location>
        <begin position="98"/>
        <end position="134"/>
    </location>
</feature>
<dbReference type="EMBL" id="ML977633">
    <property type="protein sequence ID" value="KAF1995809.1"/>
    <property type="molecule type" value="Genomic_DNA"/>
</dbReference>
<reference evidence="2" key="1">
    <citation type="journal article" date="2020" name="Stud. Mycol.">
        <title>101 Dothideomycetes genomes: a test case for predicting lifestyles and emergence of pathogens.</title>
        <authorList>
            <person name="Haridas S."/>
            <person name="Albert R."/>
            <person name="Binder M."/>
            <person name="Bloem J."/>
            <person name="Labutti K."/>
            <person name="Salamov A."/>
            <person name="Andreopoulos B."/>
            <person name="Baker S."/>
            <person name="Barry K."/>
            <person name="Bills G."/>
            <person name="Bluhm B."/>
            <person name="Cannon C."/>
            <person name="Castanera R."/>
            <person name="Culley D."/>
            <person name="Daum C."/>
            <person name="Ezra D."/>
            <person name="Gonzalez J."/>
            <person name="Henrissat B."/>
            <person name="Kuo A."/>
            <person name="Liang C."/>
            <person name="Lipzen A."/>
            <person name="Lutzoni F."/>
            <person name="Magnuson J."/>
            <person name="Mondo S."/>
            <person name="Nolan M."/>
            <person name="Ohm R."/>
            <person name="Pangilinan J."/>
            <person name="Park H.-J."/>
            <person name="Ramirez L."/>
            <person name="Alfaro M."/>
            <person name="Sun H."/>
            <person name="Tritt A."/>
            <person name="Yoshinaga Y."/>
            <person name="Zwiers L.-H."/>
            <person name="Turgeon B."/>
            <person name="Goodwin S."/>
            <person name="Spatafora J."/>
            <person name="Crous P."/>
            <person name="Grigoriev I."/>
        </authorList>
    </citation>
    <scope>NUCLEOTIDE SEQUENCE</scope>
    <source>
        <strain evidence="2">CBS 123094</strain>
    </source>
</reference>
<accession>A0A6A5W4G9</accession>
<organism evidence="2 3">
    <name type="scientific">Amniculicola lignicola CBS 123094</name>
    <dbReference type="NCBI Taxonomy" id="1392246"/>
    <lineage>
        <taxon>Eukaryota</taxon>
        <taxon>Fungi</taxon>
        <taxon>Dikarya</taxon>
        <taxon>Ascomycota</taxon>
        <taxon>Pezizomycotina</taxon>
        <taxon>Dothideomycetes</taxon>
        <taxon>Pleosporomycetidae</taxon>
        <taxon>Pleosporales</taxon>
        <taxon>Amniculicolaceae</taxon>
        <taxon>Amniculicola</taxon>
    </lineage>
</organism>
<dbReference type="AlphaFoldDB" id="A0A6A5W4G9"/>
<name>A0A6A5W4G9_9PLEO</name>